<evidence type="ECO:0000313" key="2">
    <source>
        <dbReference type="EMBL" id="CDN30788.1"/>
    </source>
</evidence>
<dbReference type="InterPro" id="IPR038475">
    <property type="entry name" value="RecG_C_sf"/>
</dbReference>
<dbReference type="Proteomes" id="UP000027616">
    <property type="component" value="Chromosome I"/>
</dbReference>
<dbReference type="STRING" id="1433126.BN938_0683"/>
<organism evidence="2 3">
    <name type="scientific">Mucinivorans hirudinis</name>
    <dbReference type="NCBI Taxonomy" id="1433126"/>
    <lineage>
        <taxon>Bacteria</taxon>
        <taxon>Pseudomonadati</taxon>
        <taxon>Bacteroidota</taxon>
        <taxon>Bacteroidia</taxon>
        <taxon>Bacteroidales</taxon>
        <taxon>Rikenellaceae</taxon>
        <taxon>Mucinivorans</taxon>
    </lineage>
</organism>
<dbReference type="InterPro" id="IPR007421">
    <property type="entry name" value="Schlafen_AlbA_2_dom"/>
</dbReference>
<dbReference type="PANTHER" id="PTHR30595">
    <property type="entry name" value="GLPR-RELATED TRANSCRIPTIONAL REPRESSOR"/>
    <property type="match status" value="1"/>
</dbReference>
<reference evidence="2 3" key="1">
    <citation type="journal article" date="2015" name="Genome Announc.">
        <title>Complete Genome Sequence of the Novel Leech Symbiont Mucinivorans hirudinis M3T.</title>
        <authorList>
            <person name="Nelson M.C."/>
            <person name="Bomar L."/>
            <person name="Graf J."/>
        </authorList>
    </citation>
    <scope>NUCLEOTIDE SEQUENCE [LARGE SCALE GENOMIC DNA]</scope>
    <source>
        <strain evidence="3">M3</strain>
    </source>
</reference>
<sequence length="552" mass="62880">MNELVHRLIDEVKQANDELEWIEFKTNIGEMKSSITYNGLGEYISALSNSACVSNKEFAYLILGIEDTSWEIVGTNLQMSSERYQNQNYELWLRTKISPKINFTVFETDIQGKHIVVFTIPAAKGEATSFNGVAKIRVASSNTELRLYPDKLRKIVNSQDDWSVKIVENATLNDLDETAIQKAIGKFKEASLSKSFYKDVENWSVERTLDAAGITINGKITRTALVLLGKEESAHLLSPYVAQITWKLSGEQKAYQHFGIPFILNTTEAFRKIRNYQFKFFPKDELLSTTVEKFDPEVILEGLHNAVAHQDYSLLSRIILNENEDSISIINAGSFFEGKPEDYYSASRTPKRYRNRFLASAMANVGMIDSVGFGISKMVTSQKKRFFPLPDYEKSNDSEVVLEIVAKIIDENYCKLLMEKQVSLADAILLDRVQKGELITNEQFLMLKKQNLVEGRYPAIRISSKLIDNPKQAIKYLNAKGFEINEIKDGIIKMLRVEEGVKKADFVEYLLPRMSTLKTKEQNKTTIGNTLTSMKENGDIYAIGKKWYLKKK</sequence>
<dbReference type="AlphaFoldDB" id="A0A060RAG8"/>
<dbReference type="OrthoDB" id="9768354at2"/>
<dbReference type="Pfam" id="PF13749">
    <property type="entry name" value="HATPase_c_4"/>
    <property type="match status" value="1"/>
</dbReference>
<dbReference type="Pfam" id="PF04326">
    <property type="entry name" value="SLFN_AlbA_2"/>
    <property type="match status" value="1"/>
</dbReference>
<keyword evidence="2" id="KW-0347">Helicase</keyword>
<dbReference type="HOGENOM" id="CLU_034637_0_0_10"/>
<keyword evidence="2" id="KW-0067">ATP-binding</keyword>
<dbReference type="eggNOG" id="COG2865">
    <property type="taxonomic scope" value="Bacteria"/>
</dbReference>
<keyword evidence="2" id="KW-0378">Hydrolase</keyword>
<dbReference type="InterPro" id="IPR038461">
    <property type="entry name" value="Schlafen_AlbA_2_dom_sf"/>
</dbReference>
<feature type="domain" description="Schlafen AlbA-2" evidence="1">
    <location>
        <begin position="18"/>
        <end position="145"/>
    </location>
</feature>
<dbReference type="Gene3D" id="3.30.565.60">
    <property type="match status" value="1"/>
</dbReference>
<gene>
    <name evidence="2" type="ORF">BN938_0683</name>
</gene>
<proteinExistence type="predicted"/>
<dbReference type="GO" id="GO:0004386">
    <property type="term" value="F:helicase activity"/>
    <property type="evidence" value="ECO:0007669"/>
    <property type="project" value="UniProtKB-KW"/>
</dbReference>
<protein>
    <submittedName>
        <fullName evidence="2">ATP-dependent DNA helicase RecG-related protein</fullName>
    </submittedName>
</protein>
<name>A0A060RAG8_9BACT</name>
<dbReference type="PANTHER" id="PTHR30595:SF6">
    <property type="entry name" value="SCHLAFEN ALBA-2 DOMAIN-CONTAINING PROTEIN"/>
    <property type="match status" value="1"/>
</dbReference>
<evidence type="ECO:0000313" key="3">
    <source>
        <dbReference type="Proteomes" id="UP000027616"/>
    </source>
</evidence>
<accession>A0A060RAG8</accession>
<dbReference type="KEGG" id="rbc:BN938_0683"/>
<evidence type="ECO:0000259" key="1">
    <source>
        <dbReference type="Pfam" id="PF04326"/>
    </source>
</evidence>
<dbReference type="Gene3D" id="3.30.950.30">
    <property type="entry name" value="Schlafen, AAA domain"/>
    <property type="match status" value="1"/>
</dbReference>
<dbReference type="PATRIC" id="fig|1433126.3.peg.682"/>
<keyword evidence="3" id="KW-1185">Reference proteome</keyword>
<keyword evidence="2" id="KW-0547">Nucleotide-binding</keyword>
<dbReference type="EMBL" id="HG934468">
    <property type="protein sequence ID" value="CDN30788.1"/>
    <property type="molecule type" value="Genomic_DNA"/>
</dbReference>